<dbReference type="PROSITE" id="PS51420">
    <property type="entry name" value="RHO"/>
    <property type="match status" value="1"/>
</dbReference>
<protein>
    <submittedName>
        <fullName evidence="3">Ras-related protein Rab</fullName>
    </submittedName>
</protein>
<dbReference type="SMART" id="SM00173">
    <property type="entry name" value="RAS"/>
    <property type="match status" value="1"/>
</dbReference>
<comment type="caution">
    <text evidence="3">The sequence shown here is derived from an EMBL/GenBank/DDBJ whole genome shotgun (WGS) entry which is preliminary data.</text>
</comment>
<dbReference type="Gene3D" id="3.40.50.300">
    <property type="entry name" value="P-loop containing nucleotide triphosphate hydrolases"/>
    <property type="match status" value="1"/>
</dbReference>
<keyword evidence="2" id="KW-0342">GTP-binding</keyword>
<evidence type="ECO:0000256" key="2">
    <source>
        <dbReference type="ARBA" id="ARBA00023134"/>
    </source>
</evidence>
<accession>A0A9N8E3E1</accession>
<dbReference type="Proteomes" id="UP001153069">
    <property type="component" value="Unassembled WGS sequence"/>
</dbReference>
<reference evidence="3" key="1">
    <citation type="submission" date="2020-06" db="EMBL/GenBank/DDBJ databases">
        <authorList>
            <consortium name="Plant Systems Biology data submission"/>
        </authorList>
    </citation>
    <scope>NUCLEOTIDE SEQUENCE</scope>
    <source>
        <strain evidence="3">D6</strain>
    </source>
</reference>
<dbReference type="PANTHER" id="PTHR47977">
    <property type="entry name" value="RAS-RELATED PROTEIN RAB"/>
    <property type="match status" value="1"/>
</dbReference>
<gene>
    <name evidence="3" type="ORF">SEMRO_608_G174870.1</name>
</gene>
<organism evidence="3 4">
    <name type="scientific">Seminavis robusta</name>
    <dbReference type="NCBI Taxonomy" id="568900"/>
    <lineage>
        <taxon>Eukaryota</taxon>
        <taxon>Sar</taxon>
        <taxon>Stramenopiles</taxon>
        <taxon>Ochrophyta</taxon>
        <taxon>Bacillariophyta</taxon>
        <taxon>Bacillariophyceae</taxon>
        <taxon>Bacillariophycidae</taxon>
        <taxon>Naviculales</taxon>
        <taxon>Naviculaceae</taxon>
        <taxon>Seminavis</taxon>
    </lineage>
</organism>
<dbReference type="Pfam" id="PF00071">
    <property type="entry name" value="Ras"/>
    <property type="match status" value="1"/>
</dbReference>
<proteinExistence type="predicted"/>
<keyword evidence="1" id="KW-0547">Nucleotide-binding</keyword>
<evidence type="ECO:0000313" key="4">
    <source>
        <dbReference type="Proteomes" id="UP001153069"/>
    </source>
</evidence>
<evidence type="ECO:0000256" key="1">
    <source>
        <dbReference type="ARBA" id="ARBA00022741"/>
    </source>
</evidence>
<dbReference type="AlphaFoldDB" id="A0A9N8E3E1"/>
<dbReference type="GO" id="GO:0003924">
    <property type="term" value="F:GTPase activity"/>
    <property type="evidence" value="ECO:0007669"/>
    <property type="project" value="InterPro"/>
</dbReference>
<dbReference type="PROSITE" id="PS51419">
    <property type="entry name" value="RAB"/>
    <property type="match status" value="1"/>
</dbReference>
<dbReference type="GO" id="GO:0005525">
    <property type="term" value="F:GTP binding"/>
    <property type="evidence" value="ECO:0007669"/>
    <property type="project" value="UniProtKB-KW"/>
</dbReference>
<keyword evidence="4" id="KW-1185">Reference proteome</keyword>
<dbReference type="InterPro" id="IPR005225">
    <property type="entry name" value="Small_GTP-bd"/>
</dbReference>
<dbReference type="NCBIfam" id="TIGR00231">
    <property type="entry name" value="small_GTP"/>
    <property type="match status" value="1"/>
</dbReference>
<evidence type="ECO:0000313" key="3">
    <source>
        <dbReference type="EMBL" id="CAB9513723.1"/>
    </source>
</evidence>
<dbReference type="CDD" id="cd01861">
    <property type="entry name" value="Rab6"/>
    <property type="match status" value="1"/>
</dbReference>
<dbReference type="PRINTS" id="PR00449">
    <property type="entry name" value="RASTRNSFRMNG"/>
</dbReference>
<dbReference type="SUPFAM" id="SSF52540">
    <property type="entry name" value="P-loop containing nucleoside triphosphate hydrolases"/>
    <property type="match status" value="1"/>
</dbReference>
<dbReference type="SMART" id="SM00174">
    <property type="entry name" value="RHO"/>
    <property type="match status" value="1"/>
</dbReference>
<name>A0A9N8E3E1_9STRA</name>
<dbReference type="InterPro" id="IPR050227">
    <property type="entry name" value="Rab"/>
</dbReference>
<dbReference type="FunFam" id="3.40.50.300:FF:000808">
    <property type="entry name" value="Small GTP-binding protein, putative"/>
    <property type="match status" value="1"/>
</dbReference>
<sequence length="206" mass="23659">MSSRPVAAALPASDVRKYKLVFLGDQESGKTSIIQRAIDDTFPKRYLATVGVDFVSKTMKIPNEDDDGESKSDPRHVKLQLWDTAGQERFKASIPSYIRDSHVAVITFDISNREQFDNIQKWIKEVREIRGDDVVIWLVATKVDMPLYDRKVSWLEMEKTALQSKTEFMQVSAKAGYNIRELFYEMTQKLPRVQAETKLTTSSARF</sequence>
<dbReference type="EMBL" id="CAICTM010000607">
    <property type="protein sequence ID" value="CAB9513723.1"/>
    <property type="molecule type" value="Genomic_DNA"/>
</dbReference>
<dbReference type="SMART" id="SM00175">
    <property type="entry name" value="RAB"/>
    <property type="match status" value="1"/>
</dbReference>
<dbReference type="PROSITE" id="PS51421">
    <property type="entry name" value="RAS"/>
    <property type="match status" value="1"/>
</dbReference>
<dbReference type="OrthoDB" id="63533at2759"/>
<dbReference type="InterPro" id="IPR027417">
    <property type="entry name" value="P-loop_NTPase"/>
</dbReference>
<dbReference type="SMART" id="SM00176">
    <property type="entry name" value="RAN"/>
    <property type="match status" value="1"/>
</dbReference>
<dbReference type="InterPro" id="IPR001806">
    <property type="entry name" value="Small_GTPase"/>
</dbReference>